<dbReference type="InterPro" id="IPR036271">
    <property type="entry name" value="Tet_transcr_reg_TetR-rel_C_sf"/>
</dbReference>
<dbReference type="InterPro" id="IPR023772">
    <property type="entry name" value="DNA-bd_HTH_TetR-type_CS"/>
</dbReference>
<protein>
    <submittedName>
        <fullName evidence="6">DNA-binding transcriptional regulator, AcrR family</fullName>
    </submittedName>
</protein>
<keyword evidence="1" id="KW-0805">Transcription regulation</keyword>
<proteinExistence type="predicted"/>
<dbReference type="Gene3D" id="1.10.357.10">
    <property type="entry name" value="Tetracycline Repressor, domain 2"/>
    <property type="match status" value="1"/>
</dbReference>
<evidence type="ECO:0000256" key="1">
    <source>
        <dbReference type="ARBA" id="ARBA00023015"/>
    </source>
</evidence>
<sequence length="207" mass="22288">MTKQARAEQTRLLLLDAAAVLLHRDGYAATSMVDIAREAGVTKGGLYFHFSAKDEVCDEVQQAAVTVLREHVEHQVRAAQPALRRLEALGRALMGWLGTDPKVGASFRLAREMGSKDARFVVFSRAWFGQVRQCVADANAAGELAGDLPLDTVALLLVVTCVGLESVVASGAIGPDVDLARTLTELWQLIERAQPRSAGPAARSARR</sequence>
<dbReference type="PROSITE" id="PS50977">
    <property type="entry name" value="HTH_TETR_2"/>
    <property type="match status" value="1"/>
</dbReference>
<evidence type="ECO:0000256" key="4">
    <source>
        <dbReference type="PROSITE-ProRule" id="PRU00335"/>
    </source>
</evidence>
<evidence type="ECO:0000313" key="6">
    <source>
        <dbReference type="EMBL" id="SEO46267.1"/>
    </source>
</evidence>
<dbReference type="PROSITE" id="PS01081">
    <property type="entry name" value="HTH_TETR_1"/>
    <property type="match status" value="1"/>
</dbReference>
<dbReference type="EMBL" id="FOEF01000001">
    <property type="protein sequence ID" value="SEO46267.1"/>
    <property type="molecule type" value="Genomic_DNA"/>
</dbReference>
<keyword evidence="3" id="KW-0804">Transcription</keyword>
<feature type="domain" description="HTH tetR-type" evidence="5">
    <location>
        <begin position="8"/>
        <end position="68"/>
    </location>
</feature>
<name>A0A1H8PX89_9PSEU</name>
<evidence type="ECO:0000256" key="3">
    <source>
        <dbReference type="ARBA" id="ARBA00023163"/>
    </source>
</evidence>
<dbReference type="SUPFAM" id="SSF48498">
    <property type="entry name" value="Tetracyclin repressor-like, C-terminal domain"/>
    <property type="match status" value="1"/>
</dbReference>
<evidence type="ECO:0000313" key="7">
    <source>
        <dbReference type="Proteomes" id="UP000198582"/>
    </source>
</evidence>
<dbReference type="PANTHER" id="PTHR30055:SF234">
    <property type="entry name" value="HTH-TYPE TRANSCRIPTIONAL REGULATOR BETI"/>
    <property type="match status" value="1"/>
</dbReference>
<evidence type="ECO:0000256" key="2">
    <source>
        <dbReference type="ARBA" id="ARBA00023125"/>
    </source>
</evidence>
<dbReference type="PRINTS" id="PR00455">
    <property type="entry name" value="HTHTETR"/>
</dbReference>
<dbReference type="STRING" id="394193.SAMN04489732_101102"/>
<dbReference type="InterPro" id="IPR050109">
    <property type="entry name" value="HTH-type_TetR-like_transc_reg"/>
</dbReference>
<dbReference type="PANTHER" id="PTHR30055">
    <property type="entry name" value="HTH-TYPE TRANSCRIPTIONAL REGULATOR RUTR"/>
    <property type="match status" value="1"/>
</dbReference>
<gene>
    <name evidence="6" type="ORF">SAMN04489732_101102</name>
</gene>
<dbReference type="AlphaFoldDB" id="A0A1H8PX89"/>
<dbReference type="Proteomes" id="UP000198582">
    <property type="component" value="Unassembled WGS sequence"/>
</dbReference>
<dbReference type="Pfam" id="PF00440">
    <property type="entry name" value="TetR_N"/>
    <property type="match status" value="1"/>
</dbReference>
<dbReference type="InterPro" id="IPR001647">
    <property type="entry name" value="HTH_TetR"/>
</dbReference>
<accession>A0A1H8PX89</accession>
<dbReference type="InterPro" id="IPR009057">
    <property type="entry name" value="Homeodomain-like_sf"/>
</dbReference>
<dbReference type="GO" id="GO:0000976">
    <property type="term" value="F:transcription cis-regulatory region binding"/>
    <property type="evidence" value="ECO:0007669"/>
    <property type="project" value="TreeGrafter"/>
</dbReference>
<feature type="DNA-binding region" description="H-T-H motif" evidence="4">
    <location>
        <begin position="31"/>
        <end position="50"/>
    </location>
</feature>
<dbReference type="InterPro" id="IPR047923">
    <property type="entry name" value="ArpA-like"/>
</dbReference>
<dbReference type="GO" id="GO:0003700">
    <property type="term" value="F:DNA-binding transcription factor activity"/>
    <property type="evidence" value="ECO:0007669"/>
    <property type="project" value="TreeGrafter"/>
</dbReference>
<evidence type="ECO:0000259" key="5">
    <source>
        <dbReference type="PROSITE" id="PS50977"/>
    </source>
</evidence>
<dbReference type="SUPFAM" id="SSF46689">
    <property type="entry name" value="Homeodomain-like"/>
    <property type="match status" value="1"/>
</dbReference>
<reference evidence="6 7" key="1">
    <citation type="submission" date="2016-10" db="EMBL/GenBank/DDBJ databases">
        <authorList>
            <person name="de Groot N.N."/>
        </authorList>
    </citation>
    <scope>NUCLEOTIDE SEQUENCE [LARGE SCALE GENOMIC DNA]</scope>
    <source>
        <strain evidence="6 7">DSM 44993</strain>
    </source>
</reference>
<organism evidence="6 7">
    <name type="scientific">Amycolatopsis saalfeldensis</name>
    <dbReference type="NCBI Taxonomy" id="394193"/>
    <lineage>
        <taxon>Bacteria</taxon>
        <taxon>Bacillati</taxon>
        <taxon>Actinomycetota</taxon>
        <taxon>Actinomycetes</taxon>
        <taxon>Pseudonocardiales</taxon>
        <taxon>Pseudonocardiaceae</taxon>
        <taxon>Amycolatopsis</taxon>
    </lineage>
</organism>
<keyword evidence="2 4" id="KW-0238">DNA-binding</keyword>
<dbReference type="NCBIfam" id="NF041196">
    <property type="entry name" value="ScbR_bind_reg"/>
    <property type="match status" value="1"/>
</dbReference>
<keyword evidence="7" id="KW-1185">Reference proteome</keyword>